<evidence type="ECO:0000256" key="2">
    <source>
        <dbReference type="SAM" id="Phobius"/>
    </source>
</evidence>
<dbReference type="InterPro" id="IPR004147">
    <property type="entry name" value="ABC1_dom"/>
</dbReference>
<evidence type="ECO:0000313" key="5">
    <source>
        <dbReference type="Proteomes" id="UP001165498"/>
    </source>
</evidence>
<evidence type="ECO:0000259" key="3">
    <source>
        <dbReference type="Pfam" id="PF03109"/>
    </source>
</evidence>
<accession>A0ABT1QL67</accession>
<dbReference type="RefSeq" id="WP_255910311.1">
    <property type="nucleotide sequence ID" value="NZ_JANFQO010000001.1"/>
</dbReference>
<evidence type="ECO:0000313" key="4">
    <source>
        <dbReference type="EMBL" id="MCQ4163268.1"/>
    </source>
</evidence>
<sequence length="544" mass="59643">MNDSASQGTGRLGLMARSAQLLRFASRYRHLAGAAGERGSREDADEFVADIQRLGPAFIKIGQALSVRPDLLPLNHLKALQKLQDDVTPVPVADVRAVIERELGVRLSKIFPEFDDAPLAAASLAQVHAAVLRDGREVVVKVQRPGIADSMESDMTVLRGFAGAADRFTDQGRRIGFGDWIEEMAETLAEELDYRLEAANMRALAGQLADYPALFVPAPIADFSTRQVLTMDRVRGSKISQHPGLQRLEHPLADLARDLVRAYLDQIFVHRLVHADPHPGNLILCGERLALIDAGMVLRLAPRMRDNLLALMQATVEGDSGRAAQLIERMGERLPVFDERAWQRRCDRLVLRYCNQSLNDEVGAGELLLALARQSVESGLRPPPEMPALGRTLLALEGSAKRLDPRLRPNLLVREKLDGLIGRRVSEEFSPTRLRAQLIELAGLGTRLPQQLRDALELVAQNRLRVRISGLGEARLLENLQKIANRISAGLISAGLVVAAALTLRIDAGPRLLGYPALALILFLTAFGLGAALVVSALRSDRRK</sequence>
<keyword evidence="2" id="KW-0812">Transmembrane</keyword>
<dbReference type="PANTHER" id="PTHR10566">
    <property type="entry name" value="CHAPERONE-ACTIVITY OF BC1 COMPLEX CABC1 -RELATED"/>
    <property type="match status" value="1"/>
</dbReference>
<feature type="domain" description="ABC1 atypical kinase-like" evidence="3">
    <location>
        <begin position="82"/>
        <end position="325"/>
    </location>
</feature>
<keyword evidence="5" id="KW-1185">Reference proteome</keyword>
<dbReference type="Pfam" id="PF03109">
    <property type="entry name" value="ABC1"/>
    <property type="match status" value="1"/>
</dbReference>
<dbReference type="EMBL" id="JANFQO010000001">
    <property type="protein sequence ID" value="MCQ4163268.1"/>
    <property type="molecule type" value="Genomic_DNA"/>
</dbReference>
<dbReference type="Proteomes" id="UP001165498">
    <property type="component" value="Unassembled WGS sequence"/>
</dbReference>
<dbReference type="SUPFAM" id="SSF56112">
    <property type="entry name" value="Protein kinase-like (PK-like)"/>
    <property type="match status" value="1"/>
</dbReference>
<keyword evidence="2" id="KW-0472">Membrane</keyword>
<organism evidence="4 5">
    <name type="scientific">Tahibacter harae</name>
    <dbReference type="NCBI Taxonomy" id="2963937"/>
    <lineage>
        <taxon>Bacteria</taxon>
        <taxon>Pseudomonadati</taxon>
        <taxon>Pseudomonadota</taxon>
        <taxon>Gammaproteobacteria</taxon>
        <taxon>Lysobacterales</taxon>
        <taxon>Rhodanobacteraceae</taxon>
        <taxon>Tahibacter</taxon>
    </lineage>
</organism>
<dbReference type="PANTHER" id="PTHR10566:SF113">
    <property type="entry name" value="PROTEIN ACTIVITY OF BC1 COMPLEX KINASE 7, CHLOROPLASTIC"/>
    <property type="match status" value="1"/>
</dbReference>
<dbReference type="CDD" id="cd05121">
    <property type="entry name" value="ABC1_ADCK3-like"/>
    <property type="match status" value="1"/>
</dbReference>
<proteinExistence type="inferred from homology"/>
<comment type="similarity">
    <text evidence="1">Belongs to the protein kinase superfamily. ADCK protein kinase family.</text>
</comment>
<feature type="transmembrane region" description="Helical" evidence="2">
    <location>
        <begin position="487"/>
        <end position="506"/>
    </location>
</feature>
<feature type="transmembrane region" description="Helical" evidence="2">
    <location>
        <begin position="512"/>
        <end position="538"/>
    </location>
</feature>
<evidence type="ECO:0000256" key="1">
    <source>
        <dbReference type="ARBA" id="ARBA00009670"/>
    </source>
</evidence>
<protein>
    <submittedName>
        <fullName evidence="4">AarF/UbiB family protein</fullName>
    </submittedName>
</protein>
<reference evidence="4" key="1">
    <citation type="submission" date="2022-07" db="EMBL/GenBank/DDBJ databases">
        <title>Tahibacter sp., a new gammaproteobacterium isolated from the silt sample collected at pig farm.</title>
        <authorList>
            <person name="Chen H."/>
        </authorList>
    </citation>
    <scope>NUCLEOTIDE SEQUENCE</scope>
    <source>
        <strain evidence="4">P2K</strain>
    </source>
</reference>
<gene>
    <name evidence="4" type="ORF">NM961_00965</name>
</gene>
<keyword evidence="2" id="KW-1133">Transmembrane helix</keyword>
<dbReference type="InterPro" id="IPR050154">
    <property type="entry name" value="UbiB_kinase"/>
</dbReference>
<dbReference type="InterPro" id="IPR011009">
    <property type="entry name" value="Kinase-like_dom_sf"/>
</dbReference>
<comment type="caution">
    <text evidence="4">The sequence shown here is derived from an EMBL/GenBank/DDBJ whole genome shotgun (WGS) entry which is preliminary data.</text>
</comment>
<name>A0ABT1QL67_9GAMM</name>